<protein>
    <submittedName>
        <fullName evidence="2">Uncharacterized protein</fullName>
    </submittedName>
</protein>
<reference evidence="2" key="1">
    <citation type="journal article" date="2021" name="Front. Microbiol.">
        <title>Comprehensive Comparative Genomics and Phenotyping of Methylobacterium Species.</title>
        <authorList>
            <person name="Alessa O."/>
            <person name="Ogura Y."/>
            <person name="Fujitani Y."/>
            <person name="Takami H."/>
            <person name="Hayashi T."/>
            <person name="Sahin N."/>
            <person name="Tani A."/>
        </authorList>
    </citation>
    <scope>NUCLEOTIDE SEQUENCE</scope>
    <source>
        <strain evidence="2">KCTC 52305</strain>
    </source>
</reference>
<evidence type="ECO:0000313" key="2">
    <source>
        <dbReference type="EMBL" id="GJD53715.1"/>
    </source>
</evidence>
<dbReference type="EMBL" id="BPQH01000035">
    <property type="protein sequence ID" value="GJD53715.1"/>
    <property type="molecule type" value="Genomic_DNA"/>
</dbReference>
<sequence>MRAVPRKLIALPAAVVLLASLSPRAVEAQPLPPQVQTDIDGDIRECKPQKAMFGDRFITRKDVNGDGIQDYILDYAAFKCGDNAGFYCGSAGCVTTVYASISRGGYVKVLNENVRAVRFKAVGGTPAMILDLHGSSCGLSGAAPCTKTLYWNGAKFVASR</sequence>
<evidence type="ECO:0000256" key="1">
    <source>
        <dbReference type="SAM" id="SignalP"/>
    </source>
</evidence>
<feature type="chain" id="PRO_5045276952" evidence="1">
    <location>
        <begin position="29"/>
        <end position="160"/>
    </location>
</feature>
<dbReference type="RefSeq" id="WP_128563580.1">
    <property type="nucleotide sequence ID" value="NZ_BPQH01000035.1"/>
</dbReference>
<organism evidence="2 3">
    <name type="scientific">Methylobacterium crusticola</name>
    <dbReference type="NCBI Taxonomy" id="1697972"/>
    <lineage>
        <taxon>Bacteria</taxon>
        <taxon>Pseudomonadati</taxon>
        <taxon>Pseudomonadota</taxon>
        <taxon>Alphaproteobacteria</taxon>
        <taxon>Hyphomicrobiales</taxon>
        <taxon>Methylobacteriaceae</taxon>
        <taxon>Methylobacterium</taxon>
    </lineage>
</organism>
<proteinExistence type="predicted"/>
<keyword evidence="1" id="KW-0732">Signal</keyword>
<reference evidence="2" key="2">
    <citation type="submission" date="2021-08" db="EMBL/GenBank/DDBJ databases">
        <authorList>
            <person name="Tani A."/>
            <person name="Ola A."/>
            <person name="Ogura Y."/>
            <person name="Katsura K."/>
            <person name="Hayashi T."/>
        </authorList>
    </citation>
    <scope>NUCLEOTIDE SEQUENCE</scope>
    <source>
        <strain evidence="2">KCTC 52305</strain>
    </source>
</reference>
<evidence type="ECO:0000313" key="3">
    <source>
        <dbReference type="Proteomes" id="UP001055167"/>
    </source>
</evidence>
<keyword evidence="3" id="KW-1185">Reference proteome</keyword>
<gene>
    <name evidence="2" type="ORF">OPKNFCMD_6493</name>
</gene>
<name>A0ABQ4R7M0_9HYPH</name>
<dbReference type="Proteomes" id="UP001055167">
    <property type="component" value="Unassembled WGS sequence"/>
</dbReference>
<feature type="signal peptide" evidence="1">
    <location>
        <begin position="1"/>
        <end position="28"/>
    </location>
</feature>
<comment type="caution">
    <text evidence="2">The sequence shown here is derived from an EMBL/GenBank/DDBJ whole genome shotgun (WGS) entry which is preliminary data.</text>
</comment>
<accession>A0ABQ4R7M0</accession>